<dbReference type="Gene3D" id="1.25.40.10">
    <property type="entry name" value="Tetratricopeptide repeat domain"/>
    <property type="match status" value="1"/>
</dbReference>
<dbReference type="EMBL" id="OU466859">
    <property type="protein sequence ID" value="CAH2052176.1"/>
    <property type="molecule type" value="Genomic_DNA"/>
</dbReference>
<dbReference type="Proteomes" id="UP000836841">
    <property type="component" value="Chromosome 3"/>
</dbReference>
<sequence length="319" mass="35158">MHPSLLSTSTLSFICEYLKSLGANEEHKDTEAWKKRVMVIWSKPKPKVEEEEEDEAIVESDVDLEGDTAEPDNDLPQKLLKKLSEGKFDEAIEHLTQSVILNPTSAIMYGNRGESSVSVKLKKPNAAVRDANATLEVQCNCVPVVPLSALLKGERRVIIQDDETILLLWYKNYVFAIVNPSPAEGAMVALCAHQRIVHLILEPEKSENENIYISIRDNRKIDAAAEIIFSGKAQPGVTATNVNVDEVNKKDRHEMIDEQFVNQVEMVVAEGSKGFGFSAKNEVINGKAAVIGFLLLTGKGLSKGTAFLDFLCSASDAFK</sequence>
<protein>
    <submittedName>
        <fullName evidence="1">Uncharacterized protein</fullName>
    </submittedName>
</protein>
<dbReference type="PANTHER" id="PTHR43456">
    <property type="entry name" value="RIESKE (2FE-2S) DOMAIN-CONTAINING PROTEIN"/>
    <property type="match status" value="1"/>
</dbReference>
<keyword evidence="2" id="KW-1185">Reference proteome</keyword>
<reference evidence="1 2" key="1">
    <citation type="submission" date="2022-03" db="EMBL/GenBank/DDBJ databases">
        <authorList>
            <person name="Nunn A."/>
            <person name="Chopra R."/>
            <person name="Nunn A."/>
            <person name="Contreras Garrido A."/>
        </authorList>
    </citation>
    <scope>NUCLEOTIDE SEQUENCE [LARGE SCALE GENOMIC DNA]</scope>
</reference>
<dbReference type="AlphaFoldDB" id="A0AAU9RX14"/>
<name>A0AAU9RX14_THLAR</name>
<organism evidence="1 2">
    <name type="scientific">Thlaspi arvense</name>
    <name type="common">Field penny-cress</name>
    <dbReference type="NCBI Taxonomy" id="13288"/>
    <lineage>
        <taxon>Eukaryota</taxon>
        <taxon>Viridiplantae</taxon>
        <taxon>Streptophyta</taxon>
        <taxon>Embryophyta</taxon>
        <taxon>Tracheophyta</taxon>
        <taxon>Spermatophyta</taxon>
        <taxon>Magnoliopsida</taxon>
        <taxon>eudicotyledons</taxon>
        <taxon>Gunneridae</taxon>
        <taxon>Pentapetalae</taxon>
        <taxon>rosids</taxon>
        <taxon>malvids</taxon>
        <taxon>Brassicales</taxon>
        <taxon>Brassicaceae</taxon>
        <taxon>Thlaspideae</taxon>
        <taxon>Thlaspi</taxon>
    </lineage>
</organism>
<dbReference type="PANTHER" id="PTHR43456:SF2">
    <property type="entry name" value="RIESKE (2FE-2S) DOMAIN-CONTAINING PROTEIN"/>
    <property type="match status" value="1"/>
</dbReference>
<proteinExistence type="predicted"/>
<accession>A0AAU9RX14</accession>
<evidence type="ECO:0000313" key="2">
    <source>
        <dbReference type="Proteomes" id="UP000836841"/>
    </source>
</evidence>
<dbReference type="SUPFAM" id="SSF48452">
    <property type="entry name" value="TPR-like"/>
    <property type="match status" value="1"/>
</dbReference>
<evidence type="ECO:0000313" key="1">
    <source>
        <dbReference type="EMBL" id="CAH2052176.1"/>
    </source>
</evidence>
<gene>
    <name evidence="1" type="ORF">TAV2_LOCUS10478</name>
</gene>
<dbReference type="InterPro" id="IPR011990">
    <property type="entry name" value="TPR-like_helical_dom_sf"/>
</dbReference>